<gene>
    <name evidence="2" type="ORF">FNW11_16150</name>
    <name evidence="1" type="ORF">FNW12_16610</name>
</gene>
<evidence type="ECO:0000313" key="1">
    <source>
        <dbReference type="EMBL" id="TRX01973.1"/>
    </source>
</evidence>
<dbReference type="RefSeq" id="WP_143387912.1">
    <property type="nucleotide sequence ID" value="NZ_VJZL01000046.1"/>
</dbReference>
<comment type="caution">
    <text evidence="2">The sequence shown here is derived from an EMBL/GenBank/DDBJ whole genome shotgun (WGS) entry which is preliminary data.</text>
</comment>
<dbReference type="AlphaFoldDB" id="A0A553BB35"/>
<organism evidence="2 4">
    <name type="scientific">Flavobacterium gawalongense</name>
    <dbReference type="NCBI Taxonomy" id="2594432"/>
    <lineage>
        <taxon>Bacteria</taxon>
        <taxon>Pseudomonadati</taxon>
        <taxon>Bacteroidota</taxon>
        <taxon>Flavobacteriia</taxon>
        <taxon>Flavobacteriales</taxon>
        <taxon>Flavobacteriaceae</taxon>
        <taxon>Flavobacterium</taxon>
    </lineage>
</organism>
<sequence>MSYHTKIIFGKDQVRKHHNNEAFSDYEKSINFKKYTFGTREERSAFYKGISEAMGRLEFEVINEFEDKINQQKEDENKFDYWVFIEKYYPKYYSCDSVLLSDILTRKLHGEEICEKDEEYIKDWNVRKELFELDKELLCEAFENYFDIVYPEEPQ</sequence>
<evidence type="ECO:0000313" key="2">
    <source>
        <dbReference type="EMBL" id="TRX05450.1"/>
    </source>
</evidence>
<proteinExistence type="predicted"/>
<dbReference type="EMBL" id="VJZL01000046">
    <property type="protein sequence ID" value="TRX05450.1"/>
    <property type="molecule type" value="Genomic_DNA"/>
</dbReference>
<name>A0A553BB35_9FLAO</name>
<dbReference type="EMBL" id="VJZN01000044">
    <property type="protein sequence ID" value="TRX01973.1"/>
    <property type="molecule type" value="Genomic_DNA"/>
</dbReference>
<dbReference type="OrthoDB" id="1366767at2"/>
<protein>
    <submittedName>
        <fullName evidence="2">Uncharacterized protein</fullName>
    </submittedName>
</protein>
<keyword evidence="3" id="KW-1185">Reference proteome</keyword>
<evidence type="ECO:0000313" key="3">
    <source>
        <dbReference type="Proteomes" id="UP000318528"/>
    </source>
</evidence>
<dbReference type="Proteomes" id="UP000318669">
    <property type="component" value="Unassembled WGS sequence"/>
</dbReference>
<accession>A0A553BB35</accession>
<evidence type="ECO:0000313" key="4">
    <source>
        <dbReference type="Proteomes" id="UP000318669"/>
    </source>
</evidence>
<reference evidence="3 4" key="1">
    <citation type="submission" date="2019-07" db="EMBL/GenBank/DDBJ databases">
        <title>Novel species of Flavobacterium.</title>
        <authorList>
            <person name="Liu Q."/>
            <person name="Xin Y.-H."/>
        </authorList>
    </citation>
    <scope>NUCLEOTIDE SEQUENCE [LARGE SCALE GENOMIC DNA]</scope>
    <source>
        <strain evidence="1 3">GSP39</strain>
        <strain evidence="2 4">GSR22</strain>
    </source>
</reference>
<dbReference type="Proteomes" id="UP000318528">
    <property type="component" value="Unassembled WGS sequence"/>
</dbReference>